<keyword evidence="5 6" id="KW-0472">Membrane</keyword>
<evidence type="ECO:0000256" key="1">
    <source>
        <dbReference type="ARBA" id="ARBA00004651"/>
    </source>
</evidence>
<keyword evidence="2" id="KW-1003">Cell membrane</keyword>
<dbReference type="InterPro" id="IPR005538">
    <property type="entry name" value="LrgA/CidA"/>
</dbReference>
<accession>A0A1C3RKV7</accession>
<keyword evidence="3 6" id="KW-0812">Transmembrane</keyword>
<organism evidence="7 8">
    <name type="scientific">Candidatus Terasakiella magnetica</name>
    <dbReference type="NCBI Taxonomy" id="1867952"/>
    <lineage>
        <taxon>Bacteria</taxon>
        <taxon>Pseudomonadati</taxon>
        <taxon>Pseudomonadota</taxon>
        <taxon>Alphaproteobacteria</taxon>
        <taxon>Rhodospirillales</taxon>
        <taxon>Terasakiellaceae</taxon>
        <taxon>Terasakiella</taxon>
    </lineage>
</organism>
<feature type="transmembrane region" description="Helical" evidence="6">
    <location>
        <begin position="58"/>
        <end position="80"/>
    </location>
</feature>
<dbReference type="GO" id="GO:0016787">
    <property type="term" value="F:hydrolase activity"/>
    <property type="evidence" value="ECO:0007669"/>
    <property type="project" value="UniProtKB-KW"/>
</dbReference>
<evidence type="ECO:0000256" key="5">
    <source>
        <dbReference type="ARBA" id="ARBA00023136"/>
    </source>
</evidence>
<evidence type="ECO:0000313" key="7">
    <source>
        <dbReference type="EMBL" id="SCA57809.1"/>
    </source>
</evidence>
<dbReference type="EMBL" id="FLYE01000046">
    <property type="protein sequence ID" value="SCA57809.1"/>
    <property type="molecule type" value="Genomic_DNA"/>
</dbReference>
<dbReference type="GO" id="GO:0005886">
    <property type="term" value="C:plasma membrane"/>
    <property type="evidence" value="ECO:0007669"/>
    <property type="project" value="UniProtKB-SubCell"/>
</dbReference>
<dbReference type="PANTHER" id="PTHR33931:SF2">
    <property type="entry name" value="HOLIN-LIKE PROTEIN CIDA"/>
    <property type="match status" value="1"/>
</dbReference>
<dbReference type="PANTHER" id="PTHR33931">
    <property type="entry name" value="HOLIN-LIKE PROTEIN CIDA-RELATED"/>
    <property type="match status" value="1"/>
</dbReference>
<dbReference type="Pfam" id="PF03788">
    <property type="entry name" value="LrgA"/>
    <property type="match status" value="1"/>
</dbReference>
<dbReference type="STRING" id="1867952.MTBPR1_70081"/>
<keyword evidence="7" id="KW-0378">Hydrolase</keyword>
<evidence type="ECO:0000256" key="6">
    <source>
        <dbReference type="SAM" id="Phobius"/>
    </source>
</evidence>
<dbReference type="RefSeq" id="WP_069189818.1">
    <property type="nucleotide sequence ID" value="NZ_FLYE01000046.1"/>
</dbReference>
<dbReference type="AlphaFoldDB" id="A0A1C3RKV7"/>
<sequence length="113" mass="12099">MIAFFFLLCFLQLVGEAIVYVTGLPIPGPVIGMALLLIGLLIKKGLPESLDKTASGLLQYLALLFVPAGVGVTLHFNLITSEWLPITASIIFATLLTIAFCGLVMKLLDRSHG</sequence>
<keyword evidence="8" id="KW-1185">Reference proteome</keyword>
<keyword evidence="4 6" id="KW-1133">Transmembrane helix</keyword>
<feature type="transmembrane region" description="Helical" evidence="6">
    <location>
        <begin position="27"/>
        <end position="46"/>
    </location>
</feature>
<dbReference type="OrthoDB" id="385012at2"/>
<name>A0A1C3RKV7_9PROT</name>
<evidence type="ECO:0000256" key="4">
    <source>
        <dbReference type="ARBA" id="ARBA00022989"/>
    </source>
</evidence>
<evidence type="ECO:0000256" key="3">
    <source>
        <dbReference type="ARBA" id="ARBA00022692"/>
    </source>
</evidence>
<evidence type="ECO:0000256" key="2">
    <source>
        <dbReference type="ARBA" id="ARBA00022475"/>
    </source>
</evidence>
<protein>
    <submittedName>
        <fullName evidence="7">Putative effector of murein hydrolase LrgA</fullName>
    </submittedName>
</protein>
<proteinExistence type="predicted"/>
<comment type="subcellular location">
    <subcellularLocation>
        <location evidence="1">Cell membrane</location>
        <topology evidence="1">Multi-pass membrane protein</topology>
    </subcellularLocation>
</comment>
<evidence type="ECO:0000313" key="8">
    <source>
        <dbReference type="Proteomes" id="UP000231658"/>
    </source>
</evidence>
<reference evidence="7 8" key="1">
    <citation type="submission" date="2016-07" db="EMBL/GenBank/DDBJ databases">
        <authorList>
            <person name="Lefevre C.T."/>
        </authorList>
    </citation>
    <scope>NUCLEOTIDE SEQUENCE [LARGE SCALE GENOMIC DNA]</scope>
    <source>
        <strain evidence="7">PR1</strain>
    </source>
</reference>
<feature type="transmembrane region" description="Helical" evidence="6">
    <location>
        <begin position="86"/>
        <end position="108"/>
    </location>
</feature>
<dbReference type="Proteomes" id="UP000231658">
    <property type="component" value="Unassembled WGS sequence"/>
</dbReference>
<gene>
    <name evidence="7" type="ORF">MTBPR1_70081</name>
</gene>